<organism evidence="1 2">
    <name type="scientific">Breznakibacter xylanolyticus</name>
    <dbReference type="NCBI Taxonomy" id="990"/>
    <lineage>
        <taxon>Bacteria</taxon>
        <taxon>Pseudomonadati</taxon>
        <taxon>Bacteroidota</taxon>
        <taxon>Bacteroidia</taxon>
        <taxon>Marinilabiliales</taxon>
        <taxon>Marinilabiliaceae</taxon>
        <taxon>Breznakibacter</taxon>
    </lineage>
</organism>
<comment type="caution">
    <text evidence="1">The sequence shown here is derived from an EMBL/GenBank/DDBJ whole genome shotgun (WGS) entry which is preliminary data.</text>
</comment>
<evidence type="ECO:0000313" key="2">
    <source>
        <dbReference type="Proteomes" id="UP000249239"/>
    </source>
</evidence>
<gene>
    <name evidence="1" type="ORF">LX69_01062</name>
</gene>
<reference evidence="1 2" key="1">
    <citation type="submission" date="2018-06" db="EMBL/GenBank/DDBJ databases">
        <title>Genomic Encyclopedia of Archaeal and Bacterial Type Strains, Phase II (KMG-II): from individual species to whole genera.</title>
        <authorList>
            <person name="Goeker M."/>
        </authorList>
    </citation>
    <scope>NUCLEOTIDE SEQUENCE [LARGE SCALE GENOMIC DNA]</scope>
    <source>
        <strain evidence="1 2">DSM 6779</strain>
    </source>
</reference>
<accession>A0A2W7QA94</accession>
<protein>
    <submittedName>
        <fullName evidence="1">Uncharacterized protein</fullName>
    </submittedName>
</protein>
<dbReference type="AlphaFoldDB" id="A0A2W7QA94"/>
<name>A0A2W7QA94_9BACT</name>
<dbReference type="Proteomes" id="UP000249239">
    <property type="component" value="Unassembled WGS sequence"/>
</dbReference>
<keyword evidence="2" id="KW-1185">Reference proteome</keyword>
<evidence type="ECO:0000313" key="1">
    <source>
        <dbReference type="EMBL" id="PZX18669.1"/>
    </source>
</evidence>
<proteinExistence type="predicted"/>
<dbReference type="EMBL" id="QKZK01000006">
    <property type="protein sequence ID" value="PZX18669.1"/>
    <property type="molecule type" value="Genomic_DNA"/>
</dbReference>
<sequence>MIVWFMQFGFLCFEAFFNGSQETLKCAFSNGQNEKGKSRYCFF</sequence>